<proteinExistence type="predicted"/>
<dbReference type="EMBL" id="CM046400">
    <property type="protein sequence ID" value="KAI8526049.1"/>
    <property type="molecule type" value="Genomic_DNA"/>
</dbReference>
<gene>
    <name evidence="1" type="ORF">RHMOL_Rhmol13G0278400</name>
</gene>
<dbReference type="Proteomes" id="UP001062846">
    <property type="component" value="Chromosome 13"/>
</dbReference>
<sequence>MGSAKTFFDQDKDALTAKINEYSETALYVAAGAGKSSKSIDSVKNLVDKMSPEAPELRDLYDCTPLHIAAWVGNTEAVKVLLQKHISLCCISGDLIIVCPLHGC</sequence>
<comment type="caution">
    <text evidence="1">The sequence shown here is derived from an EMBL/GenBank/DDBJ whole genome shotgun (WGS) entry which is preliminary data.</text>
</comment>
<organism evidence="1 2">
    <name type="scientific">Rhododendron molle</name>
    <name type="common">Chinese azalea</name>
    <name type="synonym">Azalea mollis</name>
    <dbReference type="NCBI Taxonomy" id="49168"/>
    <lineage>
        <taxon>Eukaryota</taxon>
        <taxon>Viridiplantae</taxon>
        <taxon>Streptophyta</taxon>
        <taxon>Embryophyta</taxon>
        <taxon>Tracheophyta</taxon>
        <taxon>Spermatophyta</taxon>
        <taxon>Magnoliopsida</taxon>
        <taxon>eudicotyledons</taxon>
        <taxon>Gunneridae</taxon>
        <taxon>Pentapetalae</taxon>
        <taxon>asterids</taxon>
        <taxon>Ericales</taxon>
        <taxon>Ericaceae</taxon>
        <taxon>Ericoideae</taxon>
        <taxon>Rhodoreae</taxon>
        <taxon>Rhododendron</taxon>
    </lineage>
</organism>
<accession>A0ACC0LBF9</accession>
<evidence type="ECO:0000313" key="1">
    <source>
        <dbReference type="EMBL" id="KAI8526049.1"/>
    </source>
</evidence>
<reference evidence="1" key="1">
    <citation type="submission" date="2022-02" db="EMBL/GenBank/DDBJ databases">
        <title>Plant Genome Project.</title>
        <authorList>
            <person name="Zhang R.-G."/>
        </authorList>
    </citation>
    <scope>NUCLEOTIDE SEQUENCE</scope>
    <source>
        <strain evidence="1">AT1</strain>
    </source>
</reference>
<name>A0ACC0LBF9_RHOML</name>
<evidence type="ECO:0000313" key="2">
    <source>
        <dbReference type="Proteomes" id="UP001062846"/>
    </source>
</evidence>
<keyword evidence="2" id="KW-1185">Reference proteome</keyword>
<protein>
    <submittedName>
        <fullName evidence="1">Uncharacterized protein</fullName>
    </submittedName>
</protein>